<feature type="compositionally biased region" description="Basic residues" evidence="10">
    <location>
        <begin position="1663"/>
        <end position="1675"/>
    </location>
</feature>
<keyword evidence="6" id="KW-0805">Transcription regulation</keyword>
<dbReference type="PROSITE" id="PS00028">
    <property type="entry name" value="ZINC_FINGER_C2H2_1"/>
    <property type="match status" value="8"/>
</dbReference>
<feature type="compositionally biased region" description="Low complexity" evidence="10">
    <location>
        <begin position="701"/>
        <end position="714"/>
    </location>
</feature>
<dbReference type="GO" id="GO:0010468">
    <property type="term" value="P:regulation of gene expression"/>
    <property type="evidence" value="ECO:0007669"/>
    <property type="project" value="TreeGrafter"/>
</dbReference>
<dbReference type="OrthoDB" id="6414306at2759"/>
<dbReference type="Pfam" id="PF13912">
    <property type="entry name" value="zf-C2H2_6"/>
    <property type="match status" value="1"/>
</dbReference>
<evidence type="ECO:0000256" key="10">
    <source>
        <dbReference type="SAM" id="MobiDB-lite"/>
    </source>
</evidence>
<dbReference type="PROSITE" id="PS50280">
    <property type="entry name" value="SET"/>
    <property type="match status" value="1"/>
</dbReference>
<feature type="region of interest" description="Disordered" evidence="10">
    <location>
        <begin position="1373"/>
        <end position="1519"/>
    </location>
</feature>
<feature type="compositionally biased region" description="Basic and acidic residues" evidence="10">
    <location>
        <begin position="927"/>
        <end position="942"/>
    </location>
</feature>
<sequence>MVYGNIPDHIKAPEGIELKPSKVDRRLTGAWCTADVKQGALFGPFKGEIVKENERKKIDFRYAWEVYDLDTSELIHIINATDPNKGDWTRYVNCARYLEEQNLVSVQEGSQVFYKAIRDIPSGEELLTWFERSKIKRNNSVDSREEKAHKGQGQCPRPPSEPGTPSPKKKTTKRSRSDSSLGLGENVTIGEKRQRKKKKMFGDVEEVSLSELIPKKRTKRSVESKESSTDDPSTEVITTQIFNSLDVDTIKVYCNSTSPSGTMLLESDKRRLRQIEEEWSYPPKWREYQFGFLNRITTTVNSRRMYKCNICGGLYRHKFSLKRHYLRNHINCQYLSKAAITNCMISLSAQYLAMVEENGEEAVNQIQSLILNSTKEKDTNLNDKSDDITNDGNDEDSLNDTASNADESLEEAGEVVNPDEKYTETGLFPGLYRCNACNKLFDKAPELADHLKEHSEVPDAKTFACSLCNMTFKFKMNLVRHQLVHEGKTSGSGSLGTSKEKIKVEPVNDSGDPNRPYMCSQCPMKFKYSTNLVKHEIVHSDDRPCKCTVCDKSFPSTTNLKKHMNIHTGCKVPCRHCEAVFSHVGALRKHIRLLHPTVHRERLLKLLERQGKLGTKAQKYLDSSYENDHSNRSSERGSTYSSSNEGEREAKPKKEKRTKTRIEDGIDSRFKFSCTICKKRFTEYVNMCRHRRMAHEEPDSENNSNANSEGSSDSLNAVEDAEAIAAFFANVAYNIAENLTCYLDGGQEALEAQKKKEDEEVEEEKVEEDRKVEDPPRIALDQYNFPHSYNPRLLQENFEYCPLDPSELMKKYEKEVPNYFDVNIDESSLDDRGPALCTRRRNSKDSKDDSRDSMWGNRFDSSFTNSPSKSERSESPILKIGSVFSGKEAAMLIPGTPKKGVSHGESPDNSMITIDPLESNIVTSEKANGKPDGDTIEEKEHSTVSVQEESDSKKKNEKTDTKEVLQEPTEGPHPSTEEGGEKKSEEQTNGKKDAQQSSVVQSTPEEQESPDPGDNHSSPGDINGNRKQVTEAPDRDGRCEGEEGGSGDKVDSRESDHIPRKHIFKIMEYSKLKKGSLTVIRHGDLDQVKDSRAEGNRIADPAQPTTNGEPSKASDTDPCHMAGSNSSNKVQIADMSSDDSNSGMLLVDLFTDSDSEQTSKDHELMMQGLDLARGAKDKTEERKPRSSSLGNSPQRSPLYNYETIMFGKLGDTAYVCSVCKRHYPDFDRLVRHQWKKHPSIYCDFMEVEQGHEIESLYYSKPCHRGLLGSSGKALERAINRPSYTCTRCRGSFKSVDRLRVHIINCATPQPSPKKKKSYYKRKTPLKSENGEAESPSKLAGQVNVKELNSKMKELSSKLDKKVDNVVREKTINGEEDKSLGELKACEAPTKSPSKSPTKSPSKSPSKSPTQKVTAVMTVSPTNRVSPDKKETSEVPEKSGSNEEKTTKSPTVKAGCKKNTVEKEIQTAGQGDDNSGKKAKASKKAEPKKSPSKIKSEPGRSGKGAESGQRKNTRRNRDFVIYNPRNHIRRRELSEVLDKHQCKGCGVKFKTISLLERHVKKCDEKDKFKDIRMIKSNVNEVFHQKQRHLCFYCNKGFIYPKSLMNHFKAFCVVKKDRESSGGLSEEDKATEATMMKRLIQQEEDRKITNEDCDATDGKKGGWPRGKKRKKHRRKNHSWTIIKQRKPSSTGQEMVSAISVLMEEEPEEMEDVEDEEDDGLMEELESDQTASSNTKSKKLEKLEKPEVTSKVPQKSGSKKELATSSTTGDSKLKKEKEQAEKKLKGLAAATAPRDKRKSETSSAKETQALPSTEETQVTEKETESPRKRGRKKSVKTDSGESSRNSEEEVKVKKSKLEDAQTTPDVSPNREGKTKRTGSMKDTAQSKEGKTKPARGNIGGEEVPSPKGTSVGAKTKKGKLSYDNPDMKFMTMKNIVKRGGVSGGSPVKTVEKDVEEEGEKVTANKLTFHIYDSNSFKKKRTVTAVGQGVVEKKFHIMHPGDFTGRGQPEGEVGVRSGEKGRKSGEGEKESQGGAGEIKGKGQAGVDTKEGGGESVDKKSNKIKGVVNKKPDALQFHQVDVAAMRNKKGSKSVKKK</sequence>
<feature type="region of interest" description="Disordered" evidence="10">
    <location>
        <begin position="1993"/>
        <end position="2092"/>
    </location>
</feature>
<dbReference type="InterPro" id="IPR013087">
    <property type="entry name" value="Znf_C2H2_type"/>
</dbReference>
<keyword evidence="7" id="KW-0804">Transcription</keyword>
<evidence type="ECO:0000313" key="14">
    <source>
        <dbReference type="RefSeq" id="XP_022341794.1"/>
    </source>
</evidence>
<feature type="region of interest" description="Disordered" evidence="10">
    <location>
        <begin position="139"/>
        <end position="202"/>
    </location>
</feature>
<evidence type="ECO:0000256" key="1">
    <source>
        <dbReference type="ARBA" id="ARBA00004123"/>
    </source>
</evidence>
<feature type="domain" description="C2H2-type" evidence="11">
    <location>
        <begin position="545"/>
        <end position="572"/>
    </location>
</feature>
<evidence type="ECO:0000256" key="2">
    <source>
        <dbReference type="ARBA" id="ARBA00022723"/>
    </source>
</evidence>
<dbReference type="InterPro" id="IPR036236">
    <property type="entry name" value="Znf_C2H2_sf"/>
</dbReference>
<keyword evidence="8" id="KW-0539">Nucleus</keyword>
<feature type="region of interest" description="Disordered" evidence="10">
    <location>
        <begin position="894"/>
        <end position="1065"/>
    </location>
</feature>
<feature type="region of interest" description="Disordered" evidence="10">
    <location>
        <begin position="1088"/>
        <end position="1126"/>
    </location>
</feature>
<dbReference type="PANTHER" id="PTHR16515:SF49">
    <property type="entry name" value="GASTRULA ZINC FINGER PROTEIN XLCGF49.1-LIKE-RELATED"/>
    <property type="match status" value="1"/>
</dbReference>
<protein>
    <submittedName>
        <fullName evidence="14">Uncharacterized protein LOC111135760</fullName>
    </submittedName>
</protein>
<feature type="region of interest" description="Disordered" evidence="10">
    <location>
        <begin position="618"/>
        <end position="662"/>
    </location>
</feature>
<feature type="compositionally biased region" description="Polar residues" evidence="10">
    <location>
        <begin position="1186"/>
        <end position="1195"/>
    </location>
</feature>
<proteinExistence type="predicted"/>
<dbReference type="SUPFAM" id="SSF82199">
    <property type="entry name" value="SET domain"/>
    <property type="match status" value="1"/>
</dbReference>
<dbReference type="PROSITE" id="PS50157">
    <property type="entry name" value="ZINC_FINGER_C2H2_2"/>
    <property type="match status" value="7"/>
</dbReference>
<dbReference type="SMART" id="SM00317">
    <property type="entry name" value="SET"/>
    <property type="match status" value="1"/>
</dbReference>
<feature type="region of interest" description="Disordered" evidence="10">
    <location>
        <begin position="1934"/>
        <end position="1956"/>
    </location>
</feature>
<dbReference type="GeneID" id="111135760"/>
<keyword evidence="2" id="KW-0479">Metal-binding</keyword>
<dbReference type="Pfam" id="PF00096">
    <property type="entry name" value="zf-C2H2"/>
    <property type="match status" value="4"/>
</dbReference>
<evidence type="ECO:0000313" key="13">
    <source>
        <dbReference type="Proteomes" id="UP000694844"/>
    </source>
</evidence>
<feature type="compositionally biased region" description="Basic and acidic residues" evidence="10">
    <location>
        <begin position="975"/>
        <end position="994"/>
    </location>
</feature>
<evidence type="ECO:0000256" key="9">
    <source>
        <dbReference type="PROSITE-ProRule" id="PRU00042"/>
    </source>
</evidence>
<feature type="compositionally biased region" description="Basic and acidic residues" evidence="10">
    <location>
        <begin position="1832"/>
        <end position="1856"/>
    </location>
</feature>
<dbReference type="KEGG" id="cvn:111135760"/>
<evidence type="ECO:0000256" key="8">
    <source>
        <dbReference type="ARBA" id="ARBA00023242"/>
    </source>
</evidence>
<feature type="region of interest" description="Disordered" evidence="10">
    <location>
        <begin position="1172"/>
        <end position="1195"/>
    </location>
</feature>
<feature type="compositionally biased region" description="Polar residues" evidence="10">
    <location>
        <begin position="1410"/>
        <end position="1424"/>
    </location>
</feature>
<feature type="region of interest" description="Disordered" evidence="10">
    <location>
        <begin position="753"/>
        <end position="772"/>
    </location>
</feature>
<feature type="compositionally biased region" description="Polar residues" evidence="10">
    <location>
        <begin position="995"/>
        <end position="1004"/>
    </location>
</feature>
<feature type="compositionally biased region" description="Basic and acidic residues" evidence="10">
    <location>
        <begin position="950"/>
        <end position="965"/>
    </location>
</feature>
<name>A0A8B8EPD7_CRAVI</name>
<dbReference type="GO" id="GO:0005634">
    <property type="term" value="C:nucleus"/>
    <property type="evidence" value="ECO:0007669"/>
    <property type="project" value="UniProtKB-SubCell"/>
</dbReference>
<evidence type="ECO:0000259" key="11">
    <source>
        <dbReference type="PROSITE" id="PS50157"/>
    </source>
</evidence>
<feature type="compositionally biased region" description="Basic and acidic residues" evidence="10">
    <location>
        <begin position="1482"/>
        <end position="1499"/>
    </location>
</feature>
<evidence type="ECO:0000256" key="6">
    <source>
        <dbReference type="ARBA" id="ARBA00023015"/>
    </source>
</evidence>
<feature type="compositionally biased region" description="Basic and acidic residues" evidence="10">
    <location>
        <begin position="2013"/>
        <end position="2027"/>
    </location>
</feature>
<dbReference type="InterPro" id="IPR050331">
    <property type="entry name" value="Zinc_finger"/>
</dbReference>
<feature type="domain" description="C2H2-type" evidence="11">
    <location>
        <begin position="306"/>
        <end position="329"/>
    </location>
</feature>
<feature type="region of interest" description="Disordered" evidence="10">
    <location>
        <begin position="377"/>
        <end position="420"/>
    </location>
</feature>
<feature type="domain" description="SET" evidence="12">
    <location>
        <begin position="14"/>
        <end position="131"/>
    </location>
</feature>
<keyword evidence="3" id="KW-0677">Repeat</keyword>
<feature type="compositionally biased region" description="Polar residues" evidence="10">
    <location>
        <begin position="859"/>
        <end position="868"/>
    </location>
</feature>
<comment type="subcellular location">
    <subcellularLocation>
        <location evidence="1">Nucleus</location>
    </subcellularLocation>
</comment>
<evidence type="ECO:0000256" key="7">
    <source>
        <dbReference type="ARBA" id="ARBA00023163"/>
    </source>
</evidence>
<evidence type="ECO:0000256" key="4">
    <source>
        <dbReference type="ARBA" id="ARBA00022771"/>
    </source>
</evidence>
<feature type="compositionally biased region" description="Basic and acidic residues" evidence="10">
    <location>
        <begin position="626"/>
        <end position="635"/>
    </location>
</feature>
<dbReference type="InterPro" id="IPR046341">
    <property type="entry name" value="SET_dom_sf"/>
</dbReference>
<feature type="region of interest" description="Disordered" evidence="10">
    <location>
        <begin position="1642"/>
        <end position="1922"/>
    </location>
</feature>
<feature type="domain" description="C2H2-type" evidence="11">
    <location>
        <begin position="672"/>
        <end position="700"/>
    </location>
</feature>
<feature type="compositionally biased region" description="Basic and acidic residues" evidence="10">
    <location>
        <begin position="843"/>
        <end position="852"/>
    </location>
</feature>
<organism evidence="13 14">
    <name type="scientific">Crassostrea virginica</name>
    <name type="common">Eastern oyster</name>
    <dbReference type="NCBI Taxonomy" id="6565"/>
    <lineage>
        <taxon>Eukaryota</taxon>
        <taxon>Metazoa</taxon>
        <taxon>Spiralia</taxon>
        <taxon>Lophotrochozoa</taxon>
        <taxon>Mollusca</taxon>
        <taxon>Bivalvia</taxon>
        <taxon>Autobranchia</taxon>
        <taxon>Pteriomorphia</taxon>
        <taxon>Ostreida</taxon>
        <taxon>Ostreoidea</taxon>
        <taxon>Ostreidae</taxon>
        <taxon>Crassostrea</taxon>
    </lineage>
</organism>
<feature type="region of interest" description="Disordered" evidence="10">
    <location>
        <begin position="215"/>
        <end position="234"/>
    </location>
</feature>
<evidence type="ECO:0000256" key="5">
    <source>
        <dbReference type="ARBA" id="ARBA00022833"/>
    </source>
</evidence>
<dbReference type="GO" id="GO:1990837">
    <property type="term" value="F:sequence-specific double-stranded DNA binding"/>
    <property type="evidence" value="ECO:0007669"/>
    <property type="project" value="UniProtKB-ARBA"/>
</dbReference>
<dbReference type="Gene3D" id="2.170.270.10">
    <property type="entry name" value="SET domain"/>
    <property type="match status" value="1"/>
</dbReference>
<dbReference type="InterPro" id="IPR001214">
    <property type="entry name" value="SET_dom"/>
</dbReference>
<evidence type="ECO:0000256" key="3">
    <source>
        <dbReference type="ARBA" id="ARBA00022737"/>
    </source>
</evidence>
<dbReference type="SUPFAM" id="SSF57667">
    <property type="entry name" value="beta-beta-alpha zinc fingers"/>
    <property type="match status" value="3"/>
</dbReference>
<feature type="region of interest" description="Disordered" evidence="10">
    <location>
        <begin position="695"/>
        <end position="714"/>
    </location>
</feature>
<dbReference type="GO" id="GO:0008270">
    <property type="term" value="F:zinc ion binding"/>
    <property type="evidence" value="ECO:0007669"/>
    <property type="project" value="UniProtKB-KW"/>
</dbReference>
<feature type="compositionally biased region" description="Basic and acidic residues" evidence="10">
    <location>
        <begin position="1642"/>
        <end position="1658"/>
    </location>
</feature>
<keyword evidence="5" id="KW-0862">Zinc</keyword>
<feature type="compositionally biased region" description="Basic and acidic residues" evidence="10">
    <location>
        <begin position="1373"/>
        <end position="1384"/>
    </location>
</feature>
<feature type="compositionally biased region" description="Basic and acidic residues" evidence="10">
    <location>
        <begin position="1768"/>
        <end position="1781"/>
    </location>
</feature>
<dbReference type="RefSeq" id="XP_022341794.1">
    <property type="nucleotide sequence ID" value="XM_022486086.1"/>
</dbReference>
<accession>A0A8B8EPD7</accession>
<feature type="domain" description="C2H2-type" evidence="11">
    <location>
        <begin position="463"/>
        <end position="490"/>
    </location>
</feature>
<gene>
    <name evidence="14" type="primary">LOC111135760</name>
</gene>
<feature type="compositionally biased region" description="Pro residues" evidence="10">
    <location>
        <begin position="156"/>
        <end position="165"/>
    </location>
</feature>
<evidence type="ECO:0000259" key="12">
    <source>
        <dbReference type="PROSITE" id="PS50280"/>
    </source>
</evidence>
<reference evidence="14" key="1">
    <citation type="submission" date="2025-08" db="UniProtKB">
        <authorList>
            <consortium name="RefSeq"/>
        </authorList>
    </citation>
    <scope>IDENTIFICATION</scope>
    <source>
        <tissue evidence="14">Whole sample</tissue>
    </source>
</reference>
<feature type="domain" description="C2H2-type" evidence="11">
    <location>
        <begin position="572"/>
        <end position="595"/>
    </location>
</feature>
<feature type="compositionally biased region" description="Basic and acidic residues" evidence="10">
    <location>
        <begin position="2043"/>
        <end position="2056"/>
    </location>
</feature>
<feature type="compositionally biased region" description="Acidic residues" evidence="10">
    <location>
        <begin position="388"/>
        <end position="398"/>
    </location>
</feature>
<keyword evidence="4 9" id="KW-0863">Zinc-finger</keyword>
<feature type="compositionally biased region" description="Basic and acidic residues" evidence="10">
    <location>
        <begin position="377"/>
        <end position="387"/>
    </location>
</feature>
<dbReference type="Proteomes" id="UP000694844">
    <property type="component" value="Chromosome 5"/>
</dbReference>
<feature type="compositionally biased region" description="Basic and acidic residues" evidence="10">
    <location>
        <begin position="1815"/>
        <end position="1824"/>
    </location>
</feature>
<dbReference type="SMART" id="SM00355">
    <property type="entry name" value="ZnF_C2H2"/>
    <property type="match status" value="11"/>
</dbReference>
<dbReference type="Gene3D" id="3.30.160.60">
    <property type="entry name" value="Classic Zinc Finger"/>
    <property type="match status" value="3"/>
</dbReference>
<feature type="domain" description="C2H2-type" evidence="11">
    <location>
        <begin position="517"/>
        <end position="544"/>
    </location>
</feature>
<dbReference type="FunFam" id="3.30.160.60:FF:000303">
    <property type="entry name" value="Zinc finger protein 41"/>
    <property type="match status" value="1"/>
</dbReference>
<feature type="compositionally biased region" description="Low complexity" evidence="10">
    <location>
        <begin position="1388"/>
        <end position="1409"/>
    </location>
</feature>
<feature type="compositionally biased region" description="Polar residues" evidence="10">
    <location>
        <begin position="1798"/>
        <end position="1808"/>
    </location>
</feature>
<dbReference type="Pfam" id="PF21549">
    <property type="entry name" value="PRDM2_PR"/>
    <property type="match status" value="1"/>
</dbReference>
<feature type="compositionally biased region" description="Basic and acidic residues" evidence="10">
    <location>
        <begin position="1173"/>
        <end position="1184"/>
    </location>
</feature>
<feature type="domain" description="C2H2-type" evidence="11">
    <location>
        <begin position="432"/>
        <end position="455"/>
    </location>
</feature>
<keyword evidence="13" id="KW-1185">Reference proteome</keyword>
<dbReference type="PANTHER" id="PTHR16515">
    <property type="entry name" value="PR DOMAIN ZINC FINGER PROTEIN"/>
    <property type="match status" value="1"/>
</dbReference>
<feature type="compositionally biased region" description="Basic and acidic residues" evidence="10">
    <location>
        <begin position="1735"/>
        <end position="1745"/>
    </location>
</feature>
<feature type="compositionally biased region" description="Basic and acidic residues" evidence="10">
    <location>
        <begin position="1425"/>
        <end position="1446"/>
    </location>
</feature>
<feature type="compositionally biased region" description="Basic and acidic residues" evidence="10">
    <location>
        <begin position="1028"/>
        <end position="1058"/>
    </location>
</feature>
<feature type="compositionally biased region" description="Acidic residues" evidence="10">
    <location>
        <begin position="1700"/>
        <end position="1724"/>
    </location>
</feature>
<feature type="compositionally biased region" description="Basic residues" evidence="10">
    <location>
        <begin position="2081"/>
        <end position="2092"/>
    </location>
</feature>
<feature type="region of interest" description="Disordered" evidence="10">
    <location>
        <begin position="831"/>
        <end position="877"/>
    </location>
</feature>
<feature type="compositionally biased region" description="Basic and acidic residues" evidence="10">
    <location>
        <begin position="1088"/>
        <end position="1097"/>
    </location>
</feature>